<accession>A0ABQ5ADR0</accession>
<name>A0ABQ5ADR0_9ASTR</name>
<protein>
    <submittedName>
        <fullName evidence="1">Uncharacterized protein</fullName>
    </submittedName>
</protein>
<sequence>MYHDNIQEYVSQAAAANFNQANSGYRPPMVSNQIRPPGFPPVQNPHANIAHQGPAPQTHGVSKTDFERYVTANDSVLEQHNQASTSGSGTLPGNTITNPKEDLKVTLCKKDAKARLIAVESYCSKKFELMFETKRDVVLSGKKLYTSQKRATVDLLWGHYGAELHSKKNLDSGFYWPPSTRMPKTIVTLCDICQRQGENYANVMRCHKTPSQDFCDIFDICGIDIMGTVPRLSMREQLQTMAVEYFTKWFLSKSAPTESALVMV</sequence>
<evidence type="ECO:0000313" key="1">
    <source>
        <dbReference type="EMBL" id="GJS99278.1"/>
    </source>
</evidence>
<comment type="caution">
    <text evidence="1">The sequence shown here is derived from an EMBL/GenBank/DDBJ whole genome shotgun (WGS) entry which is preliminary data.</text>
</comment>
<dbReference type="EMBL" id="BQNB010012107">
    <property type="protein sequence ID" value="GJS99278.1"/>
    <property type="molecule type" value="Genomic_DNA"/>
</dbReference>
<reference evidence="1" key="2">
    <citation type="submission" date="2022-01" db="EMBL/GenBank/DDBJ databases">
        <authorList>
            <person name="Yamashiro T."/>
            <person name="Shiraishi A."/>
            <person name="Satake H."/>
            <person name="Nakayama K."/>
        </authorList>
    </citation>
    <scope>NUCLEOTIDE SEQUENCE</scope>
</reference>
<evidence type="ECO:0000313" key="2">
    <source>
        <dbReference type="Proteomes" id="UP001151760"/>
    </source>
</evidence>
<proteinExistence type="predicted"/>
<gene>
    <name evidence="1" type="ORF">Tco_0820448</name>
</gene>
<dbReference type="Proteomes" id="UP001151760">
    <property type="component" value="Unassembled WGS sequence"/>
</dbReference>
<reference evidence="1" key="1">
    <citation type="journal article" date="2022" name="Int. J. Mol. Sci.">
        <title>Draft Genome of Tanacetum Coccineum: Genomic Comparison of Closely Related Tanacetum-Family Plants.</title>
        <authorList>
            <person name="Yamashiro T."/>
            <person name="Shiraishi A."/>
            <person name="Nakayama K."/>
            <person name="Satake H."/>
        </authorList>
    </citation>
    <scope>NUCLEOTIDE SEQUENCE</scope>
</reference>
<keyword evidence="2" id="KW-1185">Reference proteome</keyword>
<organism evidence="1 2">
    <name type="scientific">Tanacetum coccineum</name>
    <dbReference type="NCBI Taxonomy" id="301880"/>
    <lineage>
        <taxon>Eukaryota</taxon>
        <taxon>Viridiplantae</taxon>
        <taxon>Streptophyta</taxon>
        <taxon>Embryophyta</taxon>
        <taxon>Tracheophyta</taxon>
        <taxon>Spermatophyta</taxon>
        <taxon>Magnoliopsida</taxon>
        <taxon>eudicotyledons</taxon>
        <taxon>Gunneridae</taxon>
        <taxon>Pentapetalae</taxon>
        <taxon>asterids</taxon>
        <taxon>campanulids</taxon>
        <taxon>Asterales</taxon>
        <taxon>Asteraceae</taxon>
        <taxon>Asteroideae</taxon>
        <taxon>Anthemideae</taxon>
        <taxon>Anthemidinae</taxon>
        <taxon>Tanacetum</taxon>
    </lineage>
</organism>